<dbReference type="PANTHER" id="PTHR35561">
    <property type="entry name" value="RNA 2',3'-CYCLIC PHOSPHODIESTERASE"/>
    <property type="match status" value="1"/>
</dbReference>
<dbReference type="GO" id="GO:0004113">
    <property type="term" value="F:2',3'-cyclic-nucleotide 3'-phosphodiesterase activity"/>
    <property type="evidence" value="ECO:0007669"/>
    <property type="project" value="InterPro"/>
</dbReference>
<proteinExistence type="inferred from homology"/>
<protein>
    <recommendedName>
        <fullName evidence="2">RNA 2',3'-cyclic phosphodiesterase</fullName>
        <shortName evidence="2">RNA 2',3'-CPDase</shortName>
        <ecNumber evidence="2">3.1.4.58</ecNumber>
    </recommendedName>
</protein>
<dbReference type="Gene3D" id="3.90.1140.10">
    <property type="entry name" value="Cyclic phosphodiesterase"/>
    <property type="match status" value="1"/>
</dbReference>
<dbReference type="GO" id="GO:0008664">
    <property type="term" value="F:RNA 2',3'-cyclic 3'-phosphodiesterase activity"/>
    <property type="evidence" value="ECO:0007669"/>
    <property type="project" value="UniProtKB-EC"/>
</dbReference>
<comment type="catalytic activity">
    <reaction evidence="2">
        <text>a 3'-end 2',3'-cyclophospho-ribonucleotide-RNA + H2O = a 3'-end 2'-phospho-ribonucleotide-RNA + H(+)</text>
        <dbReference type="Rhea" id="RHEA:11828"/>
        <dbReference type="Rhea" id="RHEA-COMP:10464"/>
        <dbReference type="Rhea" id="RHEA-COMP:17353"/>
        <dbReference type="ChEBI" id="CHEBI:15377"/>
        <dbReference type="ChEBI" id="CHEBI:15378"/>
        <dbReference type="ChEBI" id="CHEBI:83064"/>
        <dbReference type="ChEBI" id="CHEBI:173113"/>
        <dbReference type="EC" id="3.1.4.58"/>
    </reaction>
</comment>
<dbReference type="SUPFAM" id="SSF55144">
    <property type="entry name" value="LigT-like"/>
    <property type="match status" value="1"/>
</dbReference>
<dbReference type="HAMAP" id="MF_01940">
    <property type="entry name" value="RNA_CPDase"/>
    <property type="match status" value="1"/>
</dbReference>
<comment type="similarity">
    <text evidence="2">Belongs to the 2H phosphoesterase superfamily. ThpR family.</text>
</comment>
<dbReference type="InterPro" id="IPR004175">
    <property type="entry name" value="RNA_CPDase"/>
</dbReference>
<dbReference type="AlphaFoldDB" id="A0A6C0UCM2"/>
<dbReference type="InterPro" id="IPR009097">
    <property type="entry name" value="Cyclic_Pdiesterase"/>
</dbReference>
<dbReference type="GeneID" id="44077815"/>
<keyword evidence="1 2" id="KW-0378">Hydrolase</keyword>
<reference evidence="3 4" key="1">
    <citation type="submission" date="2020-02" db="EMBL/GenBank/DDBJ databases">
        <title>Whole genome sequence of Halogeometricum borinquense strain wsp4.</title>
        <authorList>
            <person name="Verma D.K."/>
            <person name="Gopal K."/>
            <person name="Prasad E.S."/>
        </authorList>
    </citation>
    <scope>NUCLEOTIDE SEQUENCE [LARGE SCALE GENOMIC DNA]</scope>
    <source>
        <strain evidence="4">wsp4</strain>
    </source>
</reference>
<dbReference type="NCBIfam" id="TIGR02258">
    <property type="entry name" value="2_5_ligase"/>
    <property type="match status" value="1"/>
</dbReference>
<evidence type="ECO:0000256" key="1">
    <source>
        <dbReference type="ARBA" id="ARBA00022801"/>
    </source>
</evidence>
<dbReference type="EMBL" id="CP048739">
    <property type="protein sequence ID" value="QIB72880.1"/>
    <property type="molecule type" value="Genomic_DNA"/>
</dbReference>
<dbReference type="PANTHER" id="PTHR35561:SF1">
    <property type="entry name" value="RNA 2',3'-CYCLIC PHOSPHODIESTERASE"/>
    <property type="match status" value="1"/>
</dbReference>
<dbReference type="RefSeq" id="WP_163485065.1">
    <property type="nucleotide sequence ID" value="NZ_CP048739.1"/>
</dbReference>
<evidence type="ECO:0000313" key="4">
    <source>
        <dbReference type="Proteomes" id="UP000465846"/>
    </source>
</evidence>
<evidence type="ECO:0000256" key="2">
    <source>
        <dbReference type="HAMAP-Rule" id="MF_01940"/>
    </source>
</evidence>
<dbReference type="EC" id="3.1.4.58" evidence="2"/>
<organism evidence="3 4">
    <name type="scientific">Halogeometricum borinquense</name>
    <dbReference type="NCBI Taxonomy" id="60847"/>
    <lineage>
        <taxon>Archaea</taxon>
        <taxon>Methanobacteriati</taxon>
        <taxon>Methanobacteriota</taxon>
        <taxon>Stenosarchaea group</taxon>
        <taxon>Halobacteria</taxon>
        <taxon>Halobacteriales</taxon>
        <taxon>Haloferacaceae</taxon>
        <taxon>Halogeometricum</taxon>
    </lineage>
</organism>
<name>A0A6C0UCM2_9EURY</name>
<dbReference type="Pfam" id="PF13563">
    <property type="entry name" value="2_5_RNA_ligase2"/>
    <property type="match status" value="1"/>
</dbReference>
<feature type="active site" description="Proton donor" evidence="2">
    <location>
        <position position="39"/>
    </location>
</feature>
<sequence>MRLFVSIDLPDSLTESVEAAQERFADAEGLRFTDPSQAHVTMKFLGDTDEDRLEDIHEALEAAIAAADVDSYDATVGGFGVFPSIEYISVVWAGVRDDGGAAKTTTLAEAIERETVERGFDPEDHSFTPHVTIARMDDARGKDHVQRVVREKDPDIGTFRVEEIRLKQSTLTNDGPRYETVRRYPLD</sequence>
<evidence type="ECO:0000313" key="3">
    <source>
        <dbReference type="EMBL" id="QIB72880.1"/>
    </source>
</evidence>
<feature type="active site" description="Proton acceptor" evidence="2">
    <location>
        <position position="130"/>
    </location>
</feature>
<feature type="short sequence motif" description="HXTX 2" evidence="2">
    <location>
        <begin position="130"/>
        <end position="133"/>
    </location>
</feature>
<feature type="short sequence motif" description="HXTX 1" evidence="2">
    <location>
        <begin position="39"/>
        <end position="42"/>
    </location>
</feature>
<gene>
    <name evidence="3" type="primary">thpR</name>
    <name evidence="3" type="ORF">G3I44_00400</name>
</gene>
<accession>A0A6C0UCM2</accession>
<comment type="function">
    <text evidence="2">Hydrolyzes RNA 2',3'-cyclic phosphodiester to an RNA 2'-phosphomonoester.</text>
</comment>
<dbReference type="Proteomes" id="UP000465846">
    <property type="component" value="Chromosome"/>
</dbReference>